<accession>A0ABX7PE89</accession>
<dbReference type="NCBIfam" id="TIGR04178">
    <property type="entry name" value="exo_archaeo"/>
    <property type="match status" value="1"/>
</dbReference>
<dbReference type="InterPro" id="IPR026392">
    <property type="entry name" value="Exo/Archaeosortase_dom"/>
</dbReference>
<dbReference type="EMBL" id="CP022295">
    <property type="protein sequence ID" value="QSR24191.1"/>
    <property type="molecule type" value="Genomic_DNA"/>
</dbReference>
<dbReference type="RefSeq" id="WP_207008052.1">
    <property type="nucleotide sequence ID" value="NZ_CP022295.1"/>
</dbReference>
<evidence type="ECO:0000313" key="10">
    <source>
        <dbReference type="Proteomes" id="UP000662818"/>
    </source>
</evidence>
<evidence type="ECO:0000256" key="3">
    <source>
        <dbReference type="ARBA" id="ARBA00022670"/>
    </source>
</evidence>
<feature type="transmembrane region" description="Helical" evidence="8">
    <location>
        <begin position="137"/>
        <end position="158"/>
    </location>
</feature>
<evidence type="ECO:0000256" key="8">
    <source>
        <dbReference type="SAM" id="Phobius"/>
    </source>
</evidence>
<evidence type="ECO:0000313" key="9">
    <source>
        <dbReference type="EMBL" id="QSR24191.1"/>
    </source>
</evidence>
<name>A0ABX7PE89_9ACTN</name>
<feature type="transmembrane region" description="Helical" evidence="8">
    <location>
        <begin position="100"/>
        <end position="125"/>
    </location>
</feature>
<keyword evidence="3" id="KW-0645">Protease</keyword>
<keyword evidence="4 8" id="KW-0812">Transmembrane</keyword>
<protein>
    <recommendedName>
        <fullName evidence="11">Exosortase/archaeosortase family protein</fullName>
    </recommendedName>
</protein>
<keyword evidence="2" id="KW-1003">Cell membrane</keyword>
<dbReference type="Proteomes" id="UP000662818">
    <property type="component" value="Chromosome"/>
</dbReference>
<gene>
    <name evidence="9" type="ORF">CFH99_00950</name>
</gene>
<comment type="subcellular location">
    <subcellularLocation>
        <location evidence="1">Cell membrane</location>
        <topology evidence="1">Multi-pass membrane protein</topology>
    </subcellularLocation>
</comment>
<evidence type="ECO:0008006" key="11">
    <source>
        <dbReference type="Google" id="ProtNLM"/>
    </source>
</evidence>
<organism evidence="9 10">
    <name type="scientific">Nocardioides aromaticivorans</name>
    <dbReference type="NCBI Taxonomy" id="200618"/>
    <lineage>
        <taxon>Bacteria</taxon>
        <taxon>Bacillati</taxon>
        <taxon>Actinomycetota</taxon>
        <taxon>Actinomycetes</taxon>
        <taxon>Propionibacteriales</taxon>
        <taxon>Nocardioidaceae</taxon>
        <taxon>Nocardioides</taxon>
    </lineage>
</organism>
<evidence type="ECO:0000256" key="2">
    <source>
        <dbReference type="ARBA" id="ARBA00022475"/>
    </source>
</evidence>
<keyword evidence="7 8" id="KW-0472">Membrane</keyword>
<sequence>MAAGRRAAERSRWAVLGNPLPGRTRGRRRADVVPSRAAGPRRRLVALALVAAAVALFVFARPVRLAEAWTQTRLLELGGIDAQQIGTAVLVDVQGRLAGISLAAGCSIGPLLAVMLVCCAPFVWFRSLSVARVALSVAQLAAVLVLANEVRIAAIILSMREWGFERGYDFSHVFLGSAITTVGFVLGAVLFVRLFVSRPEATLR</sequence>
<evidence type="ECO:0000256" key="7">
    <source>
        <dbReference type="ARBA" id="ARBA00023136"/>
    </source>
</evidence>
<evidence type="ECO:0000256" key="6">
    <source>
        <dbReference type="ARBA" id="ARBA00022989"/>
    </source>
</evidence>
<evidence type="ECO:0000256" key="5">
    <source>
        <dbReference type="ARBA" id="ARBA00022801"/>
    </source>
</evidence>
<evidence type="ECO:0000256" key="1">
    <source>
        <dbReference type="ARBA" id="ARBA00004651"/>
    </source>
</evidence>
<feature type="transmembrane region" description="Helical" evidence="8">
    <location>
        <begin position="170"/>
        <end position="196"/>
    </location>
</feature>
<feature type="transmembrane region" description="Helical" evidence="8">
    <location>
        <begin position="44"/>
        <end position="63"/>
    </location>
</feature>
<proteinExistence type="predicted"/>
<keyword evidence="5" id="KW-0378">Hydrolase</keyword>
<reference evidence="9 10" key="1">
    <citation type="submission" date="2017-06" db="EMBL/GenBank/DDBJ databases">
        <title>Complete Genome Sequence of the Soil Carbazole-Degrading Bacterium Nocardioides aromaticivorans IC177.</title>
        <authorList>
            <person name="Vejarano F."/>
            <person name="Suzuki-Minakuchi C."/>
            <person name="Ohtsubo Y."/>
            <person name="Tsuda M."/>
            <person name="Okada K."/>
            <person name="Nojiri H."/>
        </authorList>
    </citation>
    <scope>NUCLEOTIDE SEQUENCE [LARGE SCALE GENOMIC DNA]</scope>
    <source>
        <strain evidence="9 10">IC177</strain>
    </source>
</reference>
<keyword evidence="10" id="KW-1185">Reference proteome</keyword>
<keyword evidence="6 8" id="KW-1133">Transmembrane helix</keyword>
<evidence type="ECO:0000256" key="4">
    <source>
        <dbReference type="ARBA" id="ARBA00022692"/>
    </source>
</evidence>